<dbReference type="InterPro" id="IPR006311">
    <property type="entry name" value="TAT_signal"/>
</dbReference>
<keyword evidence="3" id="KW-0645">Protease</keyword>
<dbReference type="GO" id="GO:0008270">
    <property type="term" value="F:zinc ion binding"/>
    <property type="evidence" value="ECO:0007669"/>
    <property type="project" value="InterPro"/>
</dbReference>
<sequence length="939" mass="101633">MTRESNLGDTFSRDDVPVSRRQFVRLSAATAGAVSLTGSAVADSSSPKVTDLYAFVVDAVDDSFEIPTLVETTDAAAFEDLRGLGLDPVTTREPTTAAYVRPTPDRVESIVAVDGVTTLRYSPGSNPFWRLGHYPDGVFPAVDDSVDYIDFEQMVDGMQRLQGQHEDRLQFYSIGESPGHYNLFLDEAGPQNLWVAEVTNDVGDEAAFREKETVVYTLGIHGDERAGAEAGTRFVERVLNGDEPAVESLLDEVVLVFLYPNPDGWVSRNPQYRVDTDGDGTAESNSFKRVTATGVDPNRQYPTVGWINTSHYPAEPAGADLQDDTPGVDEDVPAVYEELVPDALDIVEHLRGYDNLRIGSDLHGMFWSSDFVNGLVVNDQYDTGEFHDLYEYNRATADRLEAALDGKLEAAQSKFEALNDAYGEQYGFDGSSLPTPQEAFSYGTILDTIGYTTSGTLISWMSHPEENGGLGMQIMAHEMGWDNRVFDRMTFRPWLVDLQVTGYREVIQATAEHAVRSVTAEIETGRATTAYVETEALERESADLSFTDATRRTRTQTVAVGGRPEPVTVDVSATATSLSLTVEPERGMLVTRLRDPEGRVVRTHALAAGDRSRVAEWVVDDPAAGTWTVEVKATGATETDVTVRSTLLVGDGSDAVSAPDPVDVLGYEQRPYSVTPLTYFDDYAEFVADAGATNGRSNGRRDERGSGPLGQMAPLGVEAVADGALFRGDSDRLAVENLVVSHAVGVDDDGYVAELDRFVEAGGNLVLTDRGVSLLGRLSNALVDDVGASDVEEIRVFSAFLDERVDDHPLLAGTRSIQRELWKPAPLGYPISIPGTAPLTVVDPDAFTAAGGSVAGYARDDDGDDGRRVAAGSLTRPDGTGVHLLGGLLPPANQSSLHPFGVLEYTTTFLGHTMLTNALGYRQRRVVDGDLVETFGDVR</sequence>
<reference evidence="10" key="1">
    <citation type="submission" date="2016-10" db="EMBL/GenBank/DDBJ databases">
        <authorList>
            <person name="Varghese N."/>
            <person name="Submissions S."/>
        </authorList>
    </citation>
    <scope>NUCLEOTIDE SEQUENCE [LARGE SCALE GENOMIC DNA]</scope>
    <source>
        <strain evidence="10">CGMCC 1.10121</strain>
    </source>
</reference>
<dbReference type="InterPro" id="IPR000834">
    <property type="entry name" value="Peptidase_M14"/>
</dbReference>
<dbReference type="GO" id="GO:0005615">
    <property type="term" value="C:extracellular space"/>
    <property type="evidence" value="ECO:0007669"/>
    <property type="project" value="TreeGrafter"/>
</dbReference>
<dbReference type="Pfam" id="PF00246">
    <property type="entry name" value="Peptidase_M14"/>
    <property type="match status" value="1"/>
</dbReference>
<evidence type="ECO:0000256" key="7">
    <source>
        <dbReference type="SAM" id="MobiDB-lite"/>
    </source>
</evidence>
<dbReference type="GO" id="GO:0006508">
    <property type="term" value="P:proteolysis"/>
    <property type="evidence" value="ECO:0007669"/>
    <property type="project" value="UniProtKB-KW"/>
</dbReference>
<feature type="region of interest" description="Disordered" evidence="7">
    <location>
        <begin position="692"/>
        <end position="712"/>
    </location>
</feature>
<dbReference type="RefSeq" id="WP_089823766.1">
    <property type="nucleotide sequence ID" value="NZ_FODV01000004.1"/>
</dbReference>
<dbReference type="SUPFAM" id="SSF53187">
    <property type="entry name" value="Zn-dependent exopeptidases"/>
    <property type="match status" value="1"/>
</dbReference>
<dbReference type="GO" id="GO:0004181">
    <property type="term" value="F:metallocarboxypeptidase activity"/>
    <property type="evidence" value="ECO:0007669"/>
    <property type="project" value="InterPro"/>
</dbReference>
<dbReference type="PROSITE" id="PS51318">
    <property type="entry name" value="TAT"/>
    <property type="match status" value="1"/>
</dbReference>
<dbReference type="Gene3D" id="3.40.630.10">
    <property type="entry name" value="Zn peptidases"/>
    <property type="match status" value="1"/>
</dbReference>
<gene>
    <name evidence="9" type="ORF">SAMN04487948_104406</name>
</gene>
<accession>A0A1H8S1S1</accession>
<evidence type="ECO:0000256" key="6">
    <source>
        <dbReference type="ARBA" id="ARBA00023049"/>
    </source>
</evidence>
<protein>
    <submittedName>
        <fullName evidence="9">Zinc carboxypeptidase</fullName>
    </submittedName>
</protein>
<dbReference type="EMBL" id="FODV01000004">
    <property type="protein sequence ID" value="SEO72899.1"/>
    <property type="molecule type" value="Genomic_DNA"/>
</dbReference>
<keyword evidence="5" id="KW-0862">Zinc</keyword>
<keyword evidence="9" id="KW-0121">Carboxypeptidase</keyword>
<name>A0A1H8S1S1_9EURY</name>
<evidence type="ECO:0000259" key="8">
    <source>
        <dbReference type="Pfam" id="PF00246"/>
    </source>
</evidence>
<comment type="similarity">
    <text evidence="2">Belongs to the peptidase M14 family.</text>
</comment>
<dbReference type="OrthoDB" id="202058at2157"/>
<dbReference type="PANTHER" id="PTHR11705:SF143">
    <property type="entry name" value="SLL0236 PROTEIN"/>
    <property type="match status" value="1"/>
</dbReference>
<evidence type="ECO:0000256" key="5">
    <source>
        <dbReference type="ARBA" id="ARBA00022833"/>
    </source>
</evidence>
<keyword evidence="10" id="KW-1185">Reference proteome</keyword>
<evidence type="ECO:0000256" key="1">
    <source>
        <dbReference type="ARBA" id="ARBA00001947"/>
    </source>
</evidence>
<proteinExistence type="inferred from homology"/>
<evidence type="ECO:0000256" key="3">
    <source>
        <dbReference type="ARBA" id="ARBA00022670"/>
    </source>
</evidence>
<evidence type="ECO:0000313" key="9">
    <source>
        <dbReference type="EMBL" id="SEO72899.1"/>
    </source>
</evidence>
<evidence type="ECO:0000313" key="10">
    <source>
        <dbReference type="Proteomes" id="UP000199126"/>
    </source>
</evidence>
<keyword evidence="4" id="KW-0378">Hydrolase</keyword>
<comment type="cofactor">
    <cofactor evidence="1">
        <name>Zn(2+)</name>
        <dbReference type="ChEBI" id="CHEBI:29105"/>
    </cofactor>
</comment>
<feature type="domain" description="Peptidase M14" evidence="8">
    <location>
        <begin position="157"/>
        <end position="462"/>
    </location>
</feature>
<evidence type="ECO:0000256" key="4">
    <source>
        <dbReference type="ARBA" id="ARBA00022801"/>
    </source>
</evidence>
<dbReference type="PANTHER" id="PTHR11705">
    <property type="entry name" value="PROTEASE FAMILY M14 CARBOXYPEPTIDASE A,B"/>
    <property type="match status" value="1"/>
</dbReference>
<organism evidence="9 10">
    <name type="scientific">Halogranum amylolyticum</name>
    <dbReference type="NCBI Taxonomy" id="660520"/>
    <lineage>
        <taxon>Archaea</taxon>
        <taxon>Methanobacteriati</taxon>
        <taxon>Methanobacteriota</taxon>
        <taxon>Stenosarchaea group</taxon>
        <taxon>Halobacteria</taxon>
        <taxon>Halobacteriales</taxon>
        <taxon>Haloferacaceae</taxon>
    </lineage>
</organism>
<dbReference type="Proteomes" id="UP000199126">
    <property type="component" value="Unassembled WGS sequence"/>
</dbReference>
<dbReference type="AlphaFoldDB" id="A0A1H8S1S1"/>
<evidence type="ECO:0000256" key="2">
    <source>
        <dbReference type="ARBA" id="ARBA00005988"/>
    </source>
</evidence>
<keyword evidence="6" id="KW-0482">Metalloprotease</keyword>